<proteinExistence type="predicted"/>
<gene>
    <name evidence="1" type="ORF">JYE49_05730</name>
</gene>
<organism evidence="1 2">
    <name type="scientific">Aristaeella hokkaidonensis</name>
    <dbReference type="NCBI Taxonomy" id="3046382"/>
    <lineage>
        <taxon>Bacteria</taxon>
        <taxon>Bacillati</taxon>
        <taxon>Bacillota</taxon>
        <taxon>Clostridia</taxon>
        <taxon>Eubacteriales</taxon>
        <taxon>Aristaeellaceae</taxon>
        <taxon>Aristaeella</taxon>
    </lineage>
</organism>
<keyword evidence="2" id="KW-1185">Reference proteome</keyword>
<dbReference type="Proteomes" id="UP000682782">
    <property type="component" value="Chromosome"/>
</dbReference>
<evidence type="ECO:0000313" key="1">
    <source>
        <dbReference type="EMBL" id="QUC68193.1"/>
    </source>
</evidence>
<reference evidence="1" key="1">
    <citation type="submission" date="2021-01" db="EMBL/GenBank/DDBJ databases">
        <title>Complete genome sequence of Clostridiales bacterium R-7.</title>
        <authorList>
            <person name="Mahoney-Kurpe S.C."/>
            <person name="Palevich N."/>
            <person name="Koike S."/>
            <person name="Moon C.D."/>
            <person name="Attwood G.T."/>
        </authorList>
    </citation>
    <scope>NUCLEOTIDE SEQUENCE</scope>
    <source>
        <strain evidence="1">R-7</strain>
    </source>
</reference>
<name>A0AC61NA94_9FIRM</name>
<dbReference type="EMBL" id="CP068393">
    <property type="protein sequence ID" value="QUC68193.1"/>
    <property type="molecule type" value="Genomic_DNA"/>
</dbReference>
<protein>
    <submittedName>
        <fullName evidence="1">Hpt domain-containing protein</fullName>
    </submittedName>
</protein>
<accession>A0AC61NA94</accession>
<sequence length="113" mass="12418">MTIAELKALGVDTEQGLTRCMNNEGFYFRLVKMAAQDANFEKLFSSVESGDLDGAFAAAHALKGTTSNLALTPILTPVCEITEMLREKKETDYSALVQVIREEREKLLGICGE</sequence>
<evidence type="ECO:0000313" key="2">
    <source>
        <dbReference type="Proteomes" id="UP000682782"/>
    </source>
</evidence>